<feature type="transmembrane region" description="Helical" evidence="7">
    <location>
        <begin position="166"/>
        <end position="186"/>
    </location>
</feature>
<dbReference type="EMBL" id="WLYK01000008">
    <property type="protein sequence ID" value="MTD15973.1"/>
    <property type="molecule type" value="Genomic_DNA"/>
</dbReference>
<protein>
    <submittedName>
        <fullName evidence="9">MFS transporter</fullName>
    </submittedName>
</protein>
<feature type="transmembrane region" description="Helical" evidence="7">
    <location>
        <begin position="12"/>
        <end position="34"/>
    </location>
</feature>
<evidence type="ECO:0000259" key="8">
    <source>
        <dbReference type="PROSITE" id="PS50850"/>
    </source>
</evidence>
<dbReference type="PANTHER" id="PTHR42718">
    <property type="entry name" value="MAJOR FACILITATOR SUPERFAMILY MULTIDRUG TRANSPORTER MFSC"/>
    <property type="match status" value="1"/>
</dbReference>
<keyword evidence="2" id="KW-0813">Transport</keyword>
<dbReference type="SUPFAM" id="SSF103473">
    <property type="entry name" value="MFS general substrate transporter"/>
    <property type="match status" value="1"/>
</dbReference>
<dbReference type="InterPro" id="IPR011701">
    <property type="entry name" value="MFS"/>
</dbReference>
<feature type="transmembrane region" description="Helical" evidence="7">
    <location>
        <begin position="336"/>
        <end position="356"/>
    </location>
</feature>
<keyword evidence="4 7" id="KW-0812">Transmembrane</keyword>
<feature type="transmembrane region" description="Helical" evidence="7">
    <location>
        <begin position="131"/>
        <end position="154"/>
    </location>
</feature>
<dbReference type="InterPro" id="IPR020846">
    <property type="entry name" value="MFS_dom"/>
</dbReference>
<evidence type="ECO:0000313" key="10">
    <source>
        <dbReference type="Proteomes" id="UP000460221"/>
    </source>
</evidence>
<feature type="transmembrane region" description="Helical" evidence="7">
    <location>
        <begin position="224"/>
        <end position="246"/>
    </location>
</feature>
<dbReference type="Gene3D" id="1.20.1250.20">
    <property type="entry name" value="MFS general substrate transporter like domains"/>
    <property type="match status" value="1"/>
</dbReference>
<evidence type="ECO:0000313" key="9">
    <source>
        <dbReference type="EMBL" id="MTD15973.1"/>
    </source>
</evidence>
<evidence type="ECO:0000256" key="4">
    <source>
        <dbReference type="ARBA" id="ARBA00022692"/>
    </source>
</evidence>
<feature type="transmembrane region" description="Helical" evidence="7">
    <location>
        <begin position="79"/>
        <end position="98"/>
    </location>
</feature>
<keyword evidence="6 7" id="KW-0472">Membrane</keyword>
<dbReference type="GO" id="GO:0005886">
    <property type="term" value="C:plasma membrane"/>
    <property type="evidence" value="ECO:0007669"/>
    <property type="project" value="UniProtKB-SubCell"/>
</dbReference>
<dbReference type="PANTHER" id="PTHR42718:SF46">
    <property type="entry name" value="BLR6921 PROTEIN"/>
    <property type="match status" value="1"/>
</dbReference>
<feature type="transmembrane region" description="Helical" evidence="7">
    <location>
        <begin position="362"/>
        <end position="389"/>
    </location>
</feature>
<feature type="transmembrane region" description="Helical" evidence="7">
    <location>
        <begin position="267"/>
        <end position="290"/>
    </location>
</feature>
<keyword evidence="10" id="KW-1185">Reference proteome</keyword>
<name>A0A7K1FRV9_9ACTN</name>
<evidence type="ECO:0000256" key="6">
    <source>
        <dbReference type="ARBA" id="ARBA00023136"/>
    </source>
</evidence>
<dbReference type="GO" id="GO:0022857">
    <property type="term" value="F:transmembrane transporter activity"/>
    <property type="evidence" value="ECO:0007669"/>
    <property type="project" value="InterPro"/>
</dbReference>
<accession>A0A7K1FRV9</accession>
<comment type="caution">
    <text evidence="9">The sequence shown here is derived from an EMBL/GenBank/DDBJ whole genome shotgun (WGS) entry which is preliminary data.</text>
</comment>
<feature type="domain" description="Major facilitator superfamily (MFS) profile" evidence="8">
    <location>
        <begin position="13"/>
        <end position="459"/>
    </location>
</feature>
<dbReference type="PROSITE" id="PS50850">
    <property type="entry name" value="MFS"/>
    <property type="match status" value="1"/>
</dbReference>
<evidence type="ECO:0000256" key="7">
    <source>
        <dbReference type="SAM" id="Phobius"/>
    </source>
</evidence>
<evidence type="ECO:0000256" key="5">
    <source>
        <dbReference type="ARBA" id="ARBA00022989"/>
    </source>
</evidence>
<keyword evidence="5 7" id="KW-1133">Transmembrane helix</keyword>
<dbReference type="Gene3D" id="1.20.1720.10">
    <property type="entry name" value="Multidrug resistance protein D"/>
    <property type="match status" value="1"/>
</dbReference>
<comment type="subcellular location">
    <subcellularLocation>
        <location evidence="1">Cell membrane</location>
        <topology evidence="1">Multi-pass membrane protein</topology>
    </subcellularLocation>
</comment>
<dbReference type="RefSeq" id="WP_154769968.1">
    <property type="nucleotide sequence ID" value="NZ_WLYK01000008.1"/>
</dbReference>
<reference evidence="9 10" key="1">
    <citation type="submission" date="2019-11" db="EMBL/GenBank/DDBJ databases">
        <authorList>
            <person name="Jiang L.-Q."/>
        </authorList>
    </citation>
    <scope>NUCLEOTIDE SEQUENCE [LARGE SCALE GENOMIC DNA]</scope>
    <source>
        <strain evidence="9 10">YIM 132087</strain>
    </source>
</reference>
<feature type="transmembrane region" description="Helical" evidence="7">
    <location>
        <begin position="310"/>
        <end position="329"/>
    </location>
</feature>
<dbReference type="AlphaFoldDB" id="A0A7K1FRV9"/>
<evidence type="ECO:0000256" key="2">
    <source>
        <dbReference type="ARBA" id="ARBA00022448"/>
    </source>
</evidence>
<dbReference type="Pfam" id="PF07690">
    <property type="entry name" value="MFS_1"/>
    <property type="match status" value="1"/>
</dbReference>
<sequence>MVRPASGAHPRRVFAVLAIGVIGFGVLQSLVLPILPTVQHHFGTSQHDVTWVLTAYLLSASVATPILGRIGDTFGKEKVLVLTLAVLAIGCVLAAVAPSLGFLIAARAVQGIGGGVLPLSFGIIRDEFPPAGVAGAIGAVSGLLAFGGGLGAVVAGPIVDWLDFRWLFWFSAIAVAPAALLVALVVPASPVRLRSRINVPAALLLSAGLTALLLGVSQGPVWDWAPLPVISLFAAAALLLAGWVRVELRSTHPLIDMRMLRRPAVRTTNLAAVFFGAGQFTVVGFLPTYVQTPVSAGYGFGSSLTESSLFLLPQTLCMALFGVLSGLIGRRIGAKGSLLSGLVLTVVAYVGFAWFSTEKWEILVGSAVLGAGMGLSVAAMATIVVGAVPPEQTGVASGMSANMRTVGGCVGAAVMSTVVAGDPQLLVPSAGDWRNGFLFLAGCAVVALVAAVTVPVRRAGAVTVTVTARTDDPVRTAERTTR</sequence>
<dbReference type="Proteomes" id="UP000460221">
    <property type="component" value="Unassembled WGS sequence"/>
</dbReference>
<feature type="transmembrane region" description="Helical" evidence="7">
    <location>
        <begin position="433"/>
        <end position="454"/>
    </location>
</feature>
<feature type="transmembrane region" description="Helical" evidence="7">
    <location>
        <begin position="401"/>
        <end position="421"/>
    </location>
</feature>
<organism evidence="9 10">
    <name type="scientific">Nakamurella alba</name>
    <dbReference type="NCBI Taxonomy" id="2665158"/>
    <lineage>
        <taxon>Bacteria</taxon>
        <taxon>Bacillati</taxon>
        <taxon>Actinomycetota</taxon>
        <taxon>Actinomycetes</taxon>
        <taxon>Nakamurellales</taxon>
        <taxon>Nakamurellaceae</taxon>
        <taxon>Nakamurella</taxon>
    </lineage>
</organism>
<feature type="transmembrane region" description="Helical" evidence="7">
    <location>
        <begin position="198"/>
        <end position="218"/>
    </location>
</feature>
<evidence type="ECO:0000256" key="1">
    <source>
        <dbReference type="ARBA" id="ARBA00004651"/>
    </source>
</evidence>
<gene>
    <name evidence="9" type="ORF">GIS00_18720</name>
</gene>
<proteinExistence type="predicted"/>
<dbReference type="InterPro" id="IPR036259">
    <property type="entry name" value="MFS_trans_sf"/>
</dbReference>
<keyword evidence="3" id="KW-1003">Cell membrane</keyword>
<evidence type="ECO:0000256" key="3">
    <source>
        <dbReference type="ARBA" id="ARBA00022475"/>
    </source>
</evidence>
<dbReference type="CDD" id="cd17504">
    <property type="entry name" value="MFS_MMR_MDR_like"/>
    <property type="match status" value="1"/>
</dbReference>
<feature type="transmembrane region" description="Helical" evidence="7">
    <location>
        <begin position="104"/>
        <end position="124"/>
    </location>
</feature>
<feature type="transmembrane region" description="Helical" evidence="7">
    <location>
        <begin position="49"/>
        <end position="67"/>
    </location>
</feature>